<organism evidence="3 4">
    <name type="scientific">Crotalaria pallida</name>
    <name type="common">Smooth rattlebox</name>
    <name type="synonym">Crotalaria striata</name>
    <dbReference type="NCBI Taxonomy" id="3830"/>
    <lineage>
        <taxon>Eukaryota</taxon>
        <taxon>Viridiplantae</taxon>
        <taxon>Streptophyta</taxon>
        <taxon>Embryophyta</taxon>
        <taxon>Tracheophyta</taxon>
        <taxon>Spermatophyta</taxon>
        <taxon>Magnoliopsida</taxon>
        <taxon>eudicotyledons</taxon>
        <taxon>Gunneridae</taxon>
        <taxon>Pentapetalae</taxon>
        <taxon>rosids</taxon>
        <taxon>fabids</taxon>
        <taxon>Fabales</taxon>
        <taxon>Fabaceae</taxon>
        <taxon>Papilionoideae</taxon>
        <taxon>50 kb inversion clade</taxon>
        <taxon>genistoids sensu lato</taxon>
        <taxon>core genistoids</taxon>
        <taxon>Crotalarieae</taxon>
        <taxon>Crotalaria</taxon>
    </lineage>
</organism>
<dbReference type="Proteomes" id="UP001372338">
    <property type="component" value="Unassembled WGS sequence"/>
</dbReference>
<dbReference type="InterPro" id="IPR036047">
    <property type="entry name" value="F-box-like_dom_sf"/>
</dbReference>
<name>A0AAN9HXJ4_CROPI</name>
<feature type="domain" description="F-box" evidence="1">
    <location>
        <begin position="17"/>
        <end position="56"/>
    </location>
</feature>
<dbReference type="Pfam" id="PF00646">
    <property type="entry name" value="F-box"/>
    <property type="match status" value="1"/>
</dbReference>
<dbReference type="InterPro" id="IPR001810">
    <property type="entry name" value="F-box_dom"/>
</dbReference>
<comment type="caution">
    <text evidence="3">The sequence shown here is derived from an EMBL/GenBank/DDBJ whole genome shotgun (WGS) entry which is preliminary data.</text>
</comment>
<sequence>MAHSTTVVSMDNMDYISFLPDEIIHAHILTKLFTKEAARTSVLSKRWSSLWSSLPYLEFYQFHFLHTSAFRDFVDQTLRDRQRTETDILKFKLCVTHGIEVSDFDDWIRLVMERNVQEFHLEFLGIQPYKWPSQNVCIAKTLTVLELYYCEVKFESNMMLHQLQVLSLEKVLLDERTIEIFIRGCPSMKDVKVSNCYGLKHLNVSNHLQLKRLYIGNCFGLMKVSIIQVPSLESLTLYFTKSFVSLNPLCFKVDPKAYETLRELHLCNYHIEDKAFQDFLSRLSNLECLILKNVVQYSSSIAISSKKLKRLELEHCGFFMVEIRVPNLTSLKYENNETLFYHLETYNVQDYIFSDCCDYSTNLDEKSLKFEPVQRLLANSSRNLWQGTKMVVDMKWCNYVIVLEDCESIAQLPYEVIDDLFPKAMCISNMSFPQMVEWFLNHSLCFGQKLLVISSADSKFYKVLQEKRPNYYLKSSTFTMTKEAFERNTHLLSIDNVHGENDQKYAFFAALLEVGFNKMQAVVLEKL</sequence>
<evidence type="ECO:0000259" key="1">
    <source>
        <dbReference type="Pfam" id="PF00646"/>
    </source>
</evidence>
<evidence type="ECO:0000313" key="4">
    <source>
        <dbReference type="Proteomes" id="UP001372338"/>
    </source>
</evidence>
<dbReference type="SUPFAM" id="SSF81383">
    <property type="entry name" value="F-box domain"/>
    <property type="match status" value="1"/>
</dbReference>
<dbReference type="InterPro" id="IPR055411">
    <property type="entry name" value="LRR_FXL15/At3g58940/PEG3-like"/>
</dbReference>
<evidence type="ECO:0000259" key="2">
    <source>
        <dbReference type="Pfam" id="PF24758"/>
    </source>
</evidence>
<dbReference type="Pfam" id="PF24758">
    <property type="entry name" value="LRR_At5g56370"/>
    <property type="match status" value="2"/>
</dbReference>
<dbReference type="CDD" id="cd22160">
    <property type="entry name" value="F-box_AtFBL13-like"/>
    <property type="match status" value="1"/>
</dbReference>
<reference evidence="3 4" key="1">
    <citation type="submission" date="2024-01" db="EMBL/GenBank/DDBJ databases">
        <title>The genomes of 5 underutilized Papilionoideae crops provide insights into root nodulation and disease resistanc.</title>
        <authorList>
            <person name="Yuan L."/>
        </authorList>
    </citation>
    <scope>NUCLEOTIDE SEQUENCE [LARGE SCALE GENOMIC DNA]</scope>
    <source>
        <strain evidence="3">ZHUSHIDOU_FW_LH</strain>
        <tissue evidence="3">Leaf</tissue>
    </source>
</reference>
<dbReference type="InterPro" id="IPR053781">
    <property type="entry name" value="F-box_AtFBL13-like"/>
</dbReference>
<feature type="domain" description="F-box/LRR-repeat protein 15/At3g58940/PEG3-like LRR" evidence="2">
    <location>
        <begin position="105"/>
        <end position="238"/>
    </location>
</feature>
<feature type="domain" description="F-box/LRR-repeat protein 15/At3g58940/PEG3-like LRR" evidence="2">
    <location>
        <begin position="255"/>
        <end position="325"/>
    </location>
</feature>
<dbReference type="PANTHER" id="PTHR34223:SF51">
    <property type="entry name" value="OS06G0556300 PROTEIN"/>
    <property type="match status" value="1"/>
</dbReference>
<dbReference type="EMBL" id="JAYWIO010000006">
    <property type="protein sequence ID" value="KAK7256090.1"/>
    <property type="molecule type" value="Genomic_DNA"/>
</dbReference>
<accession>A0AAN9HXJ4</accession>
<dbReference type="Gene3D" id="3.80.10.10">
    <property type="entry name" value="Ribonuclease Inhibitor"/>
    <property type="match status" value="1"/>
</dbReference>
<dbReference type="SUPFAM" id="SSF52058">
    <property type="entry name" value="L domain-like"/>
    <property type="match status" value="1"/>
</dbReference>
<proteinExistence type="predicted"/>
<evidence type="ECO:0008006" key="5">
    <source>
        <dbReference type="Google" id="ProtNLM"/>
    </source>
</evidence>
<protein>
    <recommendedName>
        <fullName evidence="5">F-box domain-containing protein</fullName>
    </recommendedName>
</protein>
<gene>
    <name evidence="3" type="ORF">RIF29_29524</name>
</gene>
<dbReference type="AlphaFoldDB" id="A0AAN9HXJ4"/>
<dbReference type="InterPro" id="IPR053197">
    <property type="entry name" value="F-box_SCFL_complex_component"/>
</dbReference>
<evidence type="ECO:0000313" key="3">
    <source>
        <dbReference type="EMBL" id="KAK7256090.1"/>
    </source>
</evidence>
<dbReference type="PANTHER" id="PTHR34223">
    <property type="entry name" value="OS11G0201299 PROTEIN"/>
    <property type="match status" value="1"/>
</dbReference>
<dbReference type="InterPro" id="IPR032675">
    <property type="entry name" value="LRR_dom_sf"/>
</dbReference>
<keyword evidence="4" id="KW-1185">Reference proteome</keyword>